<evidence type="ECO:0000313" key="3">
    <source>
        <dbReference type="Proteomes" id="UP000828390"/>
    </source>
</evidence>
<accession>A0A9D4M2E2</accession>
<sequence length="724" mass="82268">MTSLQLFPKSDHVPKLPKEWGTGKYKEEEDVFVPKAPTWQYSGTPTDQFYRLTQLRLSNVRSNDELVPEPHEAAIGPIMINKSFPAEHPYSSHMPRTALFPRFDSEMDPKRGVAARGEKPISHEMPAKAYDVQIVHKTKGFGDRREIQSLPKNSEKDALEWNGEFGFNQLVKAHNGRQDFYPIPPKVVAPNLQSRGPEMKVGMRTATAMRNVERDQWQTTYDRQHTGLGPANPNKLDNFDDKTNFYHTTGITDDNIYPRSVNTLDPPRPLEGRIARTLVPRPPQMRTAAAANAPQNPNYIRKMTLSEREENRLLHGKQYASLPDDISEKDKVRWRELEKTAHAQSNLEILERHKGQPDTVPYQPAGPPGGPEAMYLQSTKSDQDKNFQEMEAQNRWKVLNAHGPGHDITALNNKMALATKTERPPTFYGHEGKYNEERSGLYKTSYSPERLAYSMNALNVSGPEIMNSMHSHIDALNLPTPLNHDMRDAFKYSRTFNYSSPNLAGDRRETHELMKQHLGLKEFQKSILQPSVKTARVKVQEGGTVLKESMTGDSYNTRKFLQEYEIGKFSRYEPTTVMSSDNQNLHKVRTASSTKSKNVKFSENVQVAQSLDSGLLRLSSAPTRGSPRMTPDATPLISSDPGPKPETQAVNTSQYTSVHAQYQPENDKNAKEEERKEDDDEFQVESRNLPKIKFTNIESQLYTPKRMERNSRISPIPTRSGNGR</sequence>
<evidence type="ECO:0000256" key="1">
    <source>
        <dbReference type="SAM" id="MobiDB-lite"/>
    </source>
</evidence>
<name>A0A9D4M2E2_DREPO</name>
<feature type="compositionally biased region" description="Polar residues" evidence="1">
    <location>
        <begin position="648"/>
        <end position="664"/>
    </location>
</feature>
<comment type="caution">
    <text evidence="2">The sequence shown here is derived from an EMBL/GenBank/DDBJ whole genome shotgun (WGS) entry which is preliminary data.</text>
</comment>
<dbReference type="GO" id="GO:0005813">
    <property type="term" value="C:centrosome"/>
    <property type="evidence" value="ECO:0007669"/>
    <property type="project" value="TreeGrafter"/>
</dbReference>
<dbReference type="PANTHER" id="PTHR31393:SF2">
    <property type="entry name" value="CHROMOSOME 7 OPEN READING FRAME 31"/>
    <property type="match status" value="1"/>
</dbReference>
<dbReference type="EMBL" id="JAIWYP010000002">
    <property type="protein sequence ID" value="KAH3868326.1"/>
    <property type="molecule type" value="Genomic_DNA"/>
</dbReference>
<keyword evidence="3" id="KW-1185">Reference proteome</keyword>
<protein>
    <submittedName>
        <fullName evidence="2">Uncharacterized protein</fullName>
    </submittedName>
</protein>
<dbReference type="Pfam" id="PF15093">
    <property type="entry name" value="SPMIP4-like"/>
    <property type="match status" value="1"/>
</dbReference>
<feature type="region of interest" description="Disordered" evidence="1">
    <location>
        <begin position="616"/>
        <end position="724"/>
    </location>
</feature>
<dbReference type="InterPro" id="IPR027886">
    <property type="entry name" value="SPMIP4"/>
</dbReference>
<organism evidence="2 3">
    <name type="scientific">Dreissena polymorpha</name>
    <name type="common">Zebra mussel</name>
    <name type="synonym">Mytilus polymorpha</name>
    <dbReference type="NCBI Taxonomy" id="45954"/>
    <lineage>
        <taxon>Eukaryota</taxon>
        <taxon>Metazoa</taxon>
        <taxon>Spiralia</taxon>
        <taxon>Lophotrochozoa</taxon>
        <taxon>Mollusca</taxon>
        <taxon>Bivalvia</taxon>
        <taxon>Autobranchia</taxon>
        <taxon>Heteroconchia</taxon>
        <taxon>Euheterodonta</taxon>
        <taxon>Imparidentia</taxon>
        <taxon>Neoheterodontei</taxon>
        <taxon>Myida</taxon>
        <taxon>Dreissenoidea</taxon>
        <taxon>Dreissenidae</taxon>
        <taxon>Dreissena</taxon>
    </lineage>
</organism>
<gene>
    <name evidence="2" type="ORF">DPMN_031469</name>
</gene>
<dbReference type="AlphaFoldDB" id="A0A9D4M2E2"/>
<dbReference type="PANTHER" id="PTHR31393">
    <property type="entry name" value="C5ORF31"/>
    <property type="match status" value="1"/>
</dbReference>
<evidence type="ECO:0000313" key="2">
    <source>
        <dbReference type="EMBL" id="KAH3868326.1"/>
    </source>
</evidence>
<feature type="compositionally biased region" description="Basic and acidic residues" evidence="1">
    <location>
        <begin position="665"/>
        <end position="674"/>
    </location>
</feature>
<reference evidence="2" key="2">
    <citation type="submission" date="2020-11" db="EMBL/GenBank/DDBJ databases">
        <authorList>
            <person name="McCartney M.A."/>
            <person name="Auch B."/>
            <person name="Kono T."/>
            <person name="Mallez S."/>
            <person name="Becker A."/>
            <person name="Gohl D.M."/>
            <person name="Silverstein K.A.T."/>
            <person name="Koren S."/>
            <person name="Bechman K.B."/>
            <person name="Herman A."/>
            <person name="Abrahante J.E."/>
            <person name="Garbe J."/>
        </authorList>
    </citation>
    <scope>NUCLEOTIDE SEQUENCE</scope>
    <source>
        <strain evidence="2">Duluth1</strain>
        <tissue evidence="2">Whole animal</tissue>
    </source>
</reference>
<dbReference type="Proteomes" id="UP000828390">
    <property type="component" value="Unassembled WGS sequence"/>
</dbReference>
<proteinExistence type="predicted"/>
<reference evidence="2" key="1">
    <citation type="journal article" date="2019" name="bioRxiv">
        <title>The Genome of the Zebra Mussel, Dreissena polymorpha: A Resource for Invasive Species Research.</title>
        <authorList>
            <person name="McCartney M.A."/>
            <person name="Auch B."/>
            <person name="Kono T."/>
            <person name="Mallez S."/>
            <person name="Zhang Y."/>
            <person name="Obille A."/>
            <person name="Becker A."/>
            <person name="Abrahante J.E."/>
            <person name="Garbe J."/>
            <person name="Badalamenti J.P."/>
            <person name="Herman A."/>
            <person name="Mangelson H."/>
            <person name="Liachko I."/>
            <person name="Sullivan S."/>
            <person name="Sone E.D."/>
            <person name="Koren S."/>
            <person name="Silverstein K.A.T."/>
            <person name="Beckman K.B."/>
            <person name="Gohl D.M."/>
        </authorList>
    </citation>
    <scope>NUCLEOTIDE SEQUENCE</scope>
    <source>
        <strain evidence="2">Duluth1</strain>
        <tissue evidence="2">Whole animal</tissue>
    </source>
</reference>